<name>A0ABQ4RTK6_9HYPH</name>
<dbReference type="InterPro" id="IPR054105">
    <property type="entry name" value="WHD_NrtR"/>
</dbReference>
<proteinExistence type="predicted"/>
<feature type="domain" description="NrtR DNA-binding winged helix" evidence="2">
    <location>
        <begin position="178"/>
        <end position="238"/>
    </location>
</feature>
<dbReference type="InterPro" id="IPR000086">
    <property type="entry name" value="NUDIX_hydrolase_dom"/>
</dbReference>
<evidence type="ECO:0000259" key="2">
    <source>
        <dbReference type="Pfam" id="PF21906"/>
    </source>
</evidence>
<gene>
    <name evidence="3" type="ORF">OCOJLMKI_1312</name>
</gene>
<dbReference type="Pfam" id="PF21906">
    <property type="entry name" value="WHD_NrtR"/>
    <property type="match status" value="1"/>
</dbReference>
<dbReference type="PANTHER" id="PTHR43736">
    <property type="entry name" value="ADP-RIBOSE PYROPHOSPHATASE"/>
    <property type="match status" value="1"/>
</dbReference>
<protein>
    <recommendedName>
        <fullName evidence="5">NUDIX hydrolase</fullName>
    </recommendedName>
</protein>
<evidence type="ECO:0000313" key="3">
    <source>
        <dbReference type="EMBL" id="GJD94111.1"/>
    </source>
</evidence>
<accession>A0ABQ4RTK6</accession>
<dbReference type="InterPro" id="IPR036390">
    <property type="entry name" value="WH_DNA-bd_sf"/>
</dbReference>
<dbReference type="InterPro" id="IPR036388">
    <property type="entry name" value="WH-like_DNA-bd_sf"/>
</dbReference>
<dbReference type="CDD" id="cd18873">
    <property type="entry name" value="NUDIX_NadM_like"/>
    <property type="match status" value="1"/>
</dbReference>
<organism evidence="3 4">
    <name type="scientific">Methylobacterium iners</name>
    <dbReference type="NCBI Taxonomy" id="418707"/>
    <lineage>
        <taxon>Bacteria</taxon>
        <taxon>Pseudomonadati</taxon>
        <taxon>Pseudomonadota</taxon>
        <taxon>Alphaproteobacteria</taxon>
        <taxon>Hyphomicrobiales</taxon>
        <taxon>Methylobacteriaceae</taxon>
        <taxon>Methylobacterium</taxon>
    </lineage>
</organism>
<evidence type="ECO:0008006" key="5">
    <source>
        <dbReference type="Google" id="ProtNLM"/>
    </source>
</evidence>
<sequence>MASEAEFLDGYDPSAYERLTLAVDLVLLGLSGGSLAALLLERQAHPHAGRWALPGGLVGIDEPLEAAAARVLRDKAGLTQAHLEQLYTFGGLDRDPRMRIVSVAYLALLSERAFAEALAGGSGLVAATLDVPWAGEAGGPVTARAAGGAPLPLAFDHAEILALAVLRLRGKLDYSEVGFALLPEHFTLRQLQDVHEAILGAPLNKPAFRRRMLDRGWLSATGLREAGTSFRPAELYRFQRPR</sequence>
<feature type="domain" description="Nudix hydrolase" evidence="1">
    <location>
        <begin position="21"/>
        <end position="111"/>
    </location>
</feature>
<reference evidence="3" key="2">
    <citation type="submission" date="2021-08" db="EMBL/GenBank/DDBJ databases">
        <authorList>
            <person name="Tani A."/>
            <person name="Ola A."/>
            <person name="Ogura Y."/>
            <person name="Katsura K."/>
            <person name="Hayashi T."/>
        </authorList>
    </citation>
    <scope>NUCLEOTIDE SEQUENCE</scope>
    <source>
        <strain evidence="3">DSM 19015</strain>
    </source>
</reference>
<reference evidence="3" key="1">
    <citation type="journal article" date="2021" name="Front. Microbiol.">
        <title>Comprehensive Comparative Genomics and Phenotyping of Methylobacterium Species.</title>
        <authorList>
            <person name="Alessa O."/>
            <person name="Ogura Y."/>
            <person name="Fujitani Y."/>
            <person name="Takami H."/>
            <person name="Hayashi T."/>
            <person name="Sahin N."/>
            <person name="Tani A."/>
        </authorList>
    </citation>
    <scope>NUCLEOTIDE SEQUENCE</scope>
    <source>
        <strain evidence="3">DSM 19015</strain>
    </source>
</reference>
<dbReference type="RefSeq" id="WP_238243301.1">
    <property type="nucleotide sequence ID" value="NZ_BPQP01000019.1"/>
</dbReference>
<dbReference type="EMBL" id="BPQP01000019">
    <property type="protein sequence ID" value="GJD94111.1"/>
    <property type="molecule type" value="Genomic_DNA"/>
</dbReference>
<evidence type="ECO:0000259" key="1">
    <source>
        <dbReference type="Pfam" id="PF00293"/>
    </source>
</evidence>
<dbReference type="SUPFAM" id="SSF55811">
    <property type="entry name" value="Nudix"/>
    <property type="match status" value="1"/>
</dbReference>
<evidence type="ECO:0000313" key="4">
    <source>
        <dbReference type="Proteomes" id="UP001055125"/>
    </source>
</evidence>
<dbReference type="Gene3D" id="1.10.10.10">
    <property type="entry name" value="Winged helix-like DNA-binding domain superfamily/Winged helix DNA-binding domain"/>
    <property type="match status" value="1"/>
</dbReference>
<comment type="caution">
    <text evidence="3">The sequence shown here is derived from an EMBL/GenBank/DDBJ whole genome shotgun (WGS) entry which is preliminary data.</text>
</comment>
<keyword evidence="4" id="KW-1185">Reference proteome</keyword>
<dbReference type="SUPFAM" id="SSF46785">
    <property type="entry name" value="Winged helix' DNA-binding domain"/>
    <property type="match status" value="1"/>
</dbReference>
<dbReference type="Gene3D" id="3.90.79.10">
    <property type="entry name" value="Nucleoside Triphosphate Pyrophosphohydrolase"/>
    <property type="match status" value="1"/>
</dbReference>
<dbReference type="Pfam" id="PF00293">
    <property type="entry name" value="NUDIX"/>
    <property type="match status" value="1"/>
</dbReference>
<dbReference type="PANTHER" id="PTHR43736:SF4">
    <property type="entry name" value="SLR1690 PROTEIN"/>
    <property type="match status" value="1"/>
</dbReference>
<dbReference type="InterPro" id="IPR015797">
    <property type="entry name" value="NUDIX_hydrolase-like_dom_sf"/>
</dbReference>
<dbReference type="Proteomes" id="UP001055125">
    <property type="component" value="Unassembled WGS sequence"/>
</dbReference>